<name>A0A081BZ94_VECG1</name>
<dbReference type="AlphaFoldDB" id="A0A081BZ94"/>
<dbReference type="HOGENOM" id="CLU_3114911_0_0_0"/>
<proteinExistence type="predicted"/>
<dbReference type="EMBL" id="DF820466">
    <property type="protein sequence ID" value="GAK57649.1"/>
    <property type="molecule type" value="Genomic_DNA"/>
</dbReference>
<evidence type="ECO:0000313" key="2">
    <source>
        <dbReference type="Proteomes" id="UP000030661"/>
    </source>
</evidence>
<gene>
    <name evidence="1" type="ORF">U27_04616</name>
</gene>
<evidence type="ECO:0000313" key="1">
    <source>
        <dbReference type="EMBL" id="GAK57649.1"/>
    </source>
</evidence>
<dbReference type="STRING" id="1499967.U27_04616"/>
<organism evidence="1">
    <name type="scientific">Vecturithrix granuli</name>
    <dbReference type="NCBI Taxonomy" id="1499967"/>
    <lineage>
        <taxon>Bacteria</taxon>
        <taxon>Candidatus Moduliflexota</taxon>
        <taxon>Candidatus Vecturitrichia</taxon>
        <taxon>Candidatus Vecturitrichales</taxon>
        <taxon>Candidatus Vecturitrichaceae</taxon>
        <taxon>Candidatus Vecturithrix</taxon>
    </lineage>
</organism>
<reference evidence="1" key="1">
    <citation type="journal article" date="2015" name="PeerJ">
        <title>First genomic representation of candidate bacterial phylum KSB3 points to enhanced environmental sensing as a trigger of wastewater bulking.</title>
        <authorList>
            <person name="Sekiguchi Y."/>
            <person name="Ohashi A."/>
            <person name="Parks D.H."/>
            <person name="Yamauchi T."/>
            <person name="Tyson G.W."/>
            <person name="Hugenholtz P."/>
        </authorList>
    </citation>
    <scope>NUCLEOTIDE SEQUENCE [LARGE SCALE GENOMIC DNA]</scope>
</reference>
<keyword evidence="2" id="KW-1185">Reference proteome</keyword>
<sequence length="50" mass="5856">MIIQPAKHAKHAKKRRFFREVMELQGLSLQGMGTACIRRLSNPLFPQSFW</sequence>
<accession>A0A081BZ94</accession>
<protein>
    <submittedName>
        <fullName evidence="1">Uncharacterized protein</fullName>
    </submittedName>
</protein>
<dbReference type="Proteomes" id="UP000030661">
    <property type="component" value="Unassembled WGS sequence"/>
</dbReference>